<proteinExistence type="predicted"/>
<feature type="chain" id="PRO_5013481081" evidence="2">
    <location>
        <begin position="23"/>
        <end position="282"/>
    </location>
</feature>
<reference evidence="3" key="1">
    <citation type="submission" date="2016-03" db="EMBL/GenBank/DDBJ databases">
        <authorList>
            <person name="Ploux O."/>
        </authorList>
    </citation>
    <scope>NUCLEOTIDE SEQUENCE</scope>
    <source>
        <tissue evidence="3">Mantle</tissue>
    </source>
</reference>
<keyword evidence="1" id="KW-1133">Transmembrane helix</keyword>
<dbReference type="EMBL" id="GELH01000383">
    <property type="protein sequence ID" value="JAS03889.1"/>
    <property type="molecule type" value="Transcribed_RNA"/>
</dbReference>
<feature type="transmembrane region" description="Helical" evidence="1">
    <location>
        <begin position="32"/>
        <end position="53"/>
    </location>
</feature>
<dbReference type="EMBL" id="GELH01000384">
    <property type="protein sequence ID" value="JAS03888.1"/>
    <property type="molecule type" value="Transcribed_RNA"/>
</dbReference>
<keyword evidence="1" id="KW-0812">Transmembrane</keyword>
<dbReference type="AlphaFoldDB" id="A0A194AKM4"/>
<organism evidence="3">
    <name type="scientific">Pinctada fucata</name>
    <name type="common">Akoya pearl oyster</name>
    <name type="synonym">Pinctada imbricata fucata</name>
    <dbReference type="NCBI Taxonomy" id="50426"/>
    <lineage>
        <taxon>Eukaryota</taxon>
        <taxon>Metazoa</taxon>
        <taxon>Spiralia</taxon>
        <taxon>Lophotrochozoa</taxon>
        <taxon>Mollusca</taxon>
        <taxon>Bivalvia</taxon>
        <taxon>Autobranchia</taxon>
        <taxon>Pteriomorphia</taxon>
        <taxon>Pterioida</taxon>
        <taxon>Pterioidea</taxon>
        <taxon>Pteriidae</taxon>
        <taxon>Pinctada</taxon>
    </lineage>
</organism>
<keyword evidence="1" id="KW-0472">Membrane</keyword>
<name>A0A194AKM4_PINFU</name>
<keyword evidence="2" id="KW-0732">Signal</keyword>
<evidence type="ECO:0000256" key="1">
    <source>
        <dbReference type="SAM" id="Phobius"/>
    </source>
</evidence>
<feature type="signal peptide" evidence="2">
    <location>
        <begin position="1"/>
        <end position="22"/>
    </location>
</feature>
<protein>
    <submittedName>
        <fullName evidence="3">Uncharacterized protein</fullName>
    </submittedName>
</protein>
<evidence type="ECO:0000256" key="2">
    <source>
        <dbReference type="SAM" id="SignalP"/>
    </source>
</evidence>
<evidence type="ECO:0000313" key="3">
    <source>
        <dbReference type="EMBL" id="JAS03889.1"/>
    </source>
</evidence>
<accession>A0A194AKM4</accession>
<sequence length="282" mass="30837">MMAGFLHIFLLSIYSNMPGVNTLTTCCPGCLILFLGVSALFVVSLLRGIPFILMIPIMIPAFVGAPSSEVPSATSSAATTPSSTEKWWWSSVITITHVSSWGTVCPPKVRPPPPEGGSWRVGSLLPLYHILLVSRWTAPWGTSPVVSPIISPTAEVWSATGRRGTLVYFFTLHSFFIVLSSWPWWSTSTWVVLSEPTTIGSVLATLNTGSIRSRYIGCLVTLFPLDDIKLHLLSVPDTTKVFPRIILGYGRLMYKYVLLGVITVDKSITALHVEPFHSACDL</sequence>